<accession>A0A8H4K387</accession>
<evidence type="ECO:0000256" key="1">
    <source>
        <dbReference type="SAM" id="MobiDB-lite"/>
    </source>
</evidence>
<feature type="compositionally biased region" description="Low complexity" evidence="1">
    <location>
        <begin position="312"/>
        <end position="433"/>
    </location>
</feature>
<evidence type="ECO:0000313" key="3">
    <source>
        <dbReference type="Proteomes" id="UP000605986"/>
    </source>
</evidence>
<feature type="region of interest" description="Disordered" evidence="1">
    <location>
        <begin position="312"/>
        <end position="441"/>
    </location>
</feature>
<reference evidence="2" key="1">
    <citation type="submission" date="2020-01" db="EMBL/GenBank/DDBJ databases">
        <title>Identification and distribution of gene clusters putatively required for synthesis of sphingolipid metabolism inhibitors in phylogenetically diverse species of the filamentous fungus Fusarium.</title>
        <authorList>
            <person name="Kim H.-S."/>
            <person name="Busman M."/>
            <person name="Brown D.W."/>
            <person name="Divon H."/>
            <person name="Uhlig S."/>
            <person name="Proctor R.H."/>
        </authorList>
    </citation>
    <scope>NUCLEOTIDE SEQUENCE</scope>
    <source>
        <strain evidence="2">NRRL 53441</strain>
    </source>
</reference>
<proteinExistence type="predicted"/>
<comment type="caution">
    <text evidence="2">The sequence shown here is derived from an EMBL/GenBank/DDBJ whole genome shotgun (WGS) entry which is preliminary data.</text>
</comment>
<name>A0A8H4K387_9HYPO</name>
<protein>
    <submittedName>
        <fullName evidence="2">Uncharacterized protein</fullName>
    </submittedName>
</protein>
<sequence length="441" mass="44745">MGAYISIQTADSPTAVAGAIFNGPGVSVTHAEFLRYYTNDNLPTGKETSGGIFTSGPFGIGSGGILTISAAQNAGNGGRTGLDIDTNAAGSPYCEPGTTTNGAVLSIDIVVGKEYNGLLIEFILATLENFGQPDSIGIQLDNVLYSVDSSQNRITATSEYMASPIGIQEPPLISFNSMEAQSPPGEQTMVFAICDANNGGSDSGLMVKARGCVNCDSPIKINYATTTVTTGPTSFVSTIQASGTVSGTVIYGVPEATTATTEETTSTETAITASETTATSEVTFTSADTTTATNEDTTTTTALLSITVTSGDETAATTTVETTSTESETTTAETTATSEDTTITAPLSATTATSNDDAATTTDTTTTASGALSSDITSSTELPSTTVVSTLTTANSGSVSATESISEASTSATGTTTAFDTHTTTASTSQGFTTRRRRCRP</sequence>
<keyword evidence="3" id="KW-1185">Reference proteome</keyword>
<evidence type="ECO:0000313" key="2">
    <source>
        <dbReference type="EMBL" id="KAF4442955.1"/>
    </source>
</evidence>
<gene>
    <name evidence="2" type="ORF">F53441_11599</name>
</gene>
<organism evidence="2 3">
    <name type="scientific">Fusarium austroafricanum</name>
    <dbReference type="NCBI Taxonomy" id="2364996"/>
    <lineage>
        <taxon>Eukaryota</taxon>
        <taxon>Fungi</taxon>
        <taxon>Dikarya</taxon>
        <taxon>Ascomycota</taxon>
        <taxon>Pezizomycotina</taxon>
        <taxon>Sordariomycetes</taxon>
        <taxon>Hypocreomycetidae</taxon>
        <taxon>Hypocreales</taxon>
        <taxon>Nectriaceae</taxon>
        <taxon>Fusarium</taxon>
        <taxon>Fusarium concolor species complex</taxon>
    </lineage>
</organism>
<dbReference type="Proteomes" id="UP000605986">
    <property type="component" value="Unassembled WGS sequence"/>
</dbReference>
<dbReference type="AlphaFoldDB" id="A0A8H4K387"/>
<dbReference type="OrthoDB" id="2019572at2759"/>
<dbReference type="EMBL" id="JAADJG010000584">
    <property type="protein sequence ID" value="KAF4442955.1"/>
    <property type="molecule type" value="Genomic_DNA"/>
</dbReference>